<dbReference type="Gene3D" id="3.40.50.720">
    <property type="entry name" value="NAD(P)-binding Rossmann-like Domain"/>
    <property type="match status" value="1"/>
</dbReference>
<dbReference type="SUPFAM" id="SSF51735">
    <property type="entry name" value="NAD(P)-binding Rossmann-fold domains"/>
    <property type="match status" value="1"/>
</dbReference>
<dbReference type="PIRSF" id="PIRSF000148">
    <property type="entry name" value="ASA_dh"/>
    <property type="match status" value="1"/>
</dbReference>
<dbReference type="SMART" id="SM00859">
    <property type="entry name" value="Semialdhyde_dh"/>
    <property type="match status" value="1"/>
</dbReference>
<dbReference type="InterPro" id="IPR000534">
    <property type="entry name" value="Semialdehyde_DH_NAD-bd"/>
</dbReference>
<dbReference type="NCBIfam" id="TIGR00978">
    <property type="entry name" value="asd_EA"/>
    <property type="match status" value="1"/>
</dbReference>
<dbReference type="Pfam" id="PF02774">
    <property type="entry name" value="Semialdhyde_dhC"/>
    <property type="match status" value="1"/>
</dbReference>
<proteinExistence type="inferred from homology"/>
<dbReference type="InterPro" id="IPR012280">
    <property type="entry name" value="Semialdhyde_DH_dimer_dom"/>
</dbReference>
<dbReference type="InterPro" id="IPR005676">
    <property type="entry name" value="Asp_semi-ald_DH_pep-lack"/>
</dbReference>
<dbReference type="CDD" id="cd02315">
    <property type="entry name" value="ScASADH_like_N"/>
    <property type="match status" value="1"/>
</dbReference>
<keyword evidence="3 5" id="KW-0560">Oxidoreductase</keyword>
<evidence type="ECO:0000313" key="5">
    <source>
        <dbReference type="EMBL" id="CAK8163148.1"/>
    </source>
</evidence>
<keyword evidence="2" id="KW-0521">NADP</keyword>
<dbReference type="NCBIfam" id="NF006416">
    <property type="entry name" value="PRK08664.1"/>
    <property type="match status" value="1"/>
</dbReference>
<evidence type="ECO:0000313" key="6">
    <source>
        <dbReference type="Proteomes" id="UP001314181"/>
    </source>
</evidence>
<evidence type="ECO:0000256" key="3">
    <source>
        <dbReference type="ARBA" id="ARBA00023002"/>
    </source>
</evidence>
<dbReference type="InterPro" id="IPR036291">
    <property type="entry name" value="NAD(P)-bd_dom_sf"/>
</dbReference>
<dbReference type="RefSeq" id="WP_338364121.1">
    <property type="nucleotide sequence ID" value="NZ_CAWVOK010000023.1"/>
</dbReference>
<comment type="similarity">
    <text evidence="1">Belongs to the aspartate-semialdehyde dehydrogenase family.</text>
</comment>
<dbReference type="PANTHER" id="PTHR46718:SF1">
    <property type="entry name" value="ASPARTATE-SEMIALDEHYDE DEHYDROGENASE"/>
    <property type="match status" value="1"/>
</dbReference>
<feature type="domain" description="Semialdehyde dehydrogenase NAD-binding" evidence="4">
    <location>
        <begin position="4"/>
        <end position="128"/>
    </location>
</feature>
<dbReference type="CDD" id="cd18130">
    <property type="entry name" value="ASADH_C_arch_fung_like"/>
    <property type="match status" value="1"/>
</dbReference>
<dbReference type="GO" id="GO:0004073">
    <property type="term" value="F:aspartate-semialdehyde dehydrogenase activity"/>
    <property type="evidence" value="ECO:0007669"/>
    <property type="project" value="UniProtKB-EC"/>
</dbReference>
<dbReference type="Proteomes" id="UP001314181">
    <property type="component" value="Unassembled WGS sequence"/>
</dbReference>
<protein>
    <submittedName>
        <fullName evidence="5">Aspartate-semialdehyde dehydrogenase</fullName>
        <ecNumber evidence="5">1.2.1.11</ecNumber>
    </submittedName>
</protein>
<dbReference type="EMBL" id="CAWVOK010000023">
    <property type="protein sequence ID" value="CAK8163148.1"/>
    <property type="molecule type" value="Genomic_DNA"/>
</dbReference>
<evidence type="ECO:0000259" key="4">
    <source>
        <dbReference type="SMART" id="SM00859"/>
    </source>
</evidence>
<dbReference type="Gene3D" id="3.30.360.10">
    <property type="entry name" value="Dihydrodipicolinate Reductase, domain 2"/>
    <property type="match status" value="1"/>
</dbReference>
<reference evidence="5 6" key="1">
    <citation type="submission" date="2024-01" db="EMBL/GenBank/DDBJ databases">
        <authorList>
            <person name="Kunselman E."/>
        </authorList>
    </citation>
    <scope>NUCLEOTIDE SEQUENCE [LARGE SCALE GENOMIC DNA]</scope>
    <source>
        <strain evidence="5">2 abalone samples</strain>
    </source>
</reference>
<dbReference type="PANTHER" id="PTHR46718">
    <property type="entry name" value="ASPARTATE-SEMIALDEHYDE DEHYDROGENASE"/>
    <property type="match status" value="1"/>
</dbReference>
<accession>A0ABM9N933</accession>
<keyword evidence="6" id="KW-1185">Reference proteome</keyword>
<organism evidence="5 6">
    <name type="scientific">Candidatus Xenohaliotis californiensis</name>
    <dbReference type="NCBI Taxonomy" id="84677"/>
    <lineage>
        <taxon>Bacteria</taxon>
        <taxon>Pseudomonadati</taxon>
        <taxon>Pseudomonadota</taxon>
        <taxon>Alphaproteobacteria</taxon>
        <taxon>Rickettsiales</taxon>
        <taxon>Anaplasmataceae</taxon>
        <taxon>Candidatus Xenohaliotis</taxon>
    </lineage>
</organism>
<name>A0ABM9N933_9RICK</name>
<gene>
    <name evidence="5" type="ORF">CAXC1_300029</name>
</gene>
<dbReference type="InterPro" id="IPR051823">
    <property type="entry name" value="ASADH-related"/>
</dbReference>
<comment type="caution">
    <text evidence="5">The sequence shown here is derived from an EMBL/GenBank/DDBJ whole genome shotgun (WGS) entry which is preliminary data.</text>
</comment>
<sequence>MSINVSILGATGIVGQKVIALLSQEPNFHITELIASPKHTGQLFGNVCDWREPIMDLPSDIANIRLVDPYNLQASYNISCLPTEPAQLIEPILAKQGKIVFSNAPSFRMQHNVPLIIPEINKDHLSLLANQTTSGKLITNPNCAATGATLALGPLTNQKEIIHVSIVTLQSISGAGYPGISSIDITGNTIPYIQGEAKKITEEVKKILGTATKPATFPITTHVHRVPVMYGHVATLHITFKDNITPEEAIQSYQDWNQKHPNLFVLHKQNDRPQSIRDLHHDDMRIHIGSLCQGGQLNILGLTTLSHNLVRGAAGAVIANIKNYLNVERKSYDS</sequence>
<evidence type="ECO:0000256" key="1">
    <source>
        <dbReference type="ARBA" id="ARBA00010584"/>
    </source>
</evidence>
<dbReference type="SUPFAM" id="SSF55347">
    <property type="entry name" value="Glyceraldehyde-3-phosphate dehydrogenase-like, C-terminal domain"/>
    <property type="match status" value="1"/>
</dbReference>
<dbReference type="EC" id="1.2.1.11" evidence="5"/>
<dbReference type="Pfam" id="PF01118">
    <property type="entry name" value="Semialdhyde_dh"/>
    <property type="match status" value="1"/>
</dbReference>
<evidence type="ECO:0000256" key="2">
    <source>
        <dbReference type="ARBA" id="ARBA00022857"/>
    </source>
</evidence>